<dbReference type="EMBL" id="MSFN02000002">
    <property type="protein sequence ID" value="PTU22948.1"/>
    <property type="molecule type" value="Genomic_DNA"/>
</dbReference>
<name>A0A2T5M341_9EURO</name>
<proteinExistence type="predicted"/>
<dbReference type="VEuPathDB" id="FungiDB:P175DRAFT_0491356"/>
<comment type="caution">
    <text evidence="1">The sequence shown here is derived from an EMBL/GenBank/DDBJ whole genome shotgun (WGS) entry which is preliminary data.</text>
</comment>
<evidence type="ECO:0000313" key="1">
    <source>
        <dbReference type="EMBL" id="PTU22948.1"/>
    </source>
</evidence>
<dbReference type="AlphaFoldDB" id="A0A2T5M341"/>
<dbReference type="OrthoDB" id="5296964at2759"/>
<organism evidence="1 2">
    <name type="scientific">Aspergillus ochraceoroseus IBT 24754</name>
    <dbReference type="NCBI Taxonomy" id="1392256"/>
    <lineage>
        <taxon>Eukaryota</taxon>
        <taxon>Fungi</taxon>
        <taxon>Dikarya</taxon>
        <taxon>Ascomycota</taxon>
        <taxon>Pezizomycotina</taxon>
        <taxon>Eurotiomycetes</taxon>
        <taxon>Eurotiomycetidae</taxon>
        <taxon>Eurotiales</taxon>
        <taxon>Aspergillaceae</taxon>
        <taxon>Aspergillus</taxon>
        <taxon>Aspergillus subgen. Nidulantes</taxon>
    </lineage>
</organism>
<reference evidence="1 2" key="1">
    <citation type="journal article" date="2018" name="Proc. Natl. Acad. Sci. U.S.A.">
        <title>Linking secondary metabolites to gene clusters through genome sequencing of six diverse Aspergillus species.</title>
        <authorList>
            <person name="Kaerboelling I."/>
            <person name="Vesth T.C."/>
            <person name="Frisvad J.C."/>
            <person name="Nybo J.L."/>
            <person name="Theobald S."/>
            <person name="Kuo A."/>
            <person name="Bowyer P."/>
            <person name="Matsuda Y."/>
            <person name="Mondo S."/>
            <person name="Lyhne E.K."/>
            <person name="Kogle M.E."/>
            <person name="Clum A."/>
            <person name="Lipzen A."/>
            <person name="Salamov A."/>
            <person name="Ngan C.Y."/>
            <person name="Daum C."/>
            <person name="Chiniquy J."/>
            <person name="Barry K."/>
            <person name="LaButti K."/>
            <person name="Haridas S."/>
            <person name="Simmons B.A."/>
            <person name="Magnuson J.K."/>
            <person name="Mortensen U.H."/>
            <person name="Larsen T.O."/>
            <person name="Grigoriev I.V."/>
            <person name="Baker S.E."/>
            <person name="Andersen M.R."/>
        </authorList>
    </citation>
    <scope>NUCLEOTIDE SEQUENCE [LARGE SCALE GENOMIC DNA]</scope>
    <source>
        <strain evidence="1 2">IBT 24754</strain>
    </source>
</reference>
<dbReference type="Proteomes" id="UP000244073">
    <property type="component" value="Unassembled WGS sequence"/>
</dbReference>
<gene>
    <name evidence="1" type="ORF">P175DRAFT_0491356</name>
</gene>
<sequence>MPLEIYIARGPQHWVLITRIPKAPECTWYHCTGGPSQQTPYERKVQGGIAFAFAFESSRSLHVCEYVTTIETKDFDAFHDAAADGAALGRAACWRDSSSPVGSCLRGRRGIISSRRLWGCPFEREYDESFDFDCAG</sequence>
<protein>
    <submittedName>
        <fullName evidence="1">Uncharacterized protein</fullName>
    </submittedName>
</protein>
<evidence type="ECO:0000313" key="2">
    <source>
        <dbReference type="Proteomes" id="UP000244073"/>
    </source>
</evidence>
<dbReference type="RefSeq" id="XP_040754340.1">
    <property type="nucleotide sequence ID" value="XM_040895834.1"/>
</dbReference>
<accession>A0A2T5M341</accession>
<dbReference type="GeneID" id="63812716"/>